<keyword evidence="2" id="KW-0677">Repeat</keyword>
<name>A0A3G5A9U2_9VIRU</name>
<dbReference type="PANTHER" id="PTHR19872:SF9">
    <property type="entry name" value="UBIQUITIN-BINDING SDF UBIQUITIN LIGASE COMPLEX SUBUNIT"/>
    <property type="match status" value="1"/>
</dbReference>
<dbReference type="InterPro" id="IPR051075">
    <property type="entry name" value="SCF_subunit_WD-repeat"/>
</dbReference>
<dbReference type="EMBL" id="MK072383">
    <property type="protein sequence ID" value="AYV82603.1"/>
    <property type="molecule type" value="Genomic_DNA"/>
</dbReference>
<dbReference type="PRINTS" id="PR00320">
    <property type="entry name" value="GPROTEINBRPT"/>
</dbReference>
<reference evidence="4" key="1">
    <citation type="submission" date="2018-10" db="EMBL/GenBank/DDBJ databases">
        <title>Hidden diversity of soil giant viruses.</title>
        <authorList>
            <person name="Schulz F."/>
            <person name="Alteio L."/>
            <person name="Goudeau D."/>
            <person name="Ryan E.M."/>
            <person name="Malmstrom R.R."/>
            <person name="Blanchard J."/>
            <person name="Woyke T."/>
        </authorList>
    </citation>
    <scope>NUCLEOTIDE SEQUENCE</scope>
    <source>
        <strain evidence="4">HYV1</strain>
    </source>
</reference>
<dbReference type="Pfam" id="PF00400">
    <property type="entry name" value="WD40"/>
    <property type="match status" value="2"/>
</dbReference>
<evidence type="ECO:0000313" key="4">
    <source>
        <dbReference type="EMBL" id="AYV82603.1"/>
    </source>
</evidence>
<protein>
    <submittedName>
        <fullName evidence="4">Uncharacterized protein</fullName>
    </submittedName>
</protein>
<dbReference type="InterPro" id="IPR015943">
    <property type="entry name" value="WD40/YVTN_repeat-like_dom_sf"/>
</dbReference>
<dbReference type="SMART" id="SM00320">
    <property type="entry name" value="WD40"/>
    <property type="match status" value="3"/>
</dbReference>
<dbReference type="PROSITE" id="PS50082">
    <property type="entry name" value="WD_REPEATS_2"/>
    <property type="match status" value="2"/>
</dbReference>
<dbReference type="Gene3D" id="2.130.10.10">
    <property type="entry name" value="YVTN repeat-like/Quinoprotein amine dehydrogenase"/>
    <property type="match status" value="1"/>
</dbReference>
<dbReference type="PANTHER" id="PTHR19872">
    <property type="entry name" value="UBIQUITIN LIGASE SPECIFICITY FACTOR/HREP PROTEIN"/>
    <property type="match status" value="1"/>
</dbReference>
<dbReference type="InterPro" id="IPR001680">
    <property type="entry name" value="WD40_rpt"/>
</dbReference>
<keyword evidence="1" id="KW-0853">WD repeat</keyword>
<evidence type="ECO:0000256" key="2">
    <source>
        <dbReference type="ARBA" id="ARBA00022737"/>
    </source>
</evidence>
<proteinExistence type="predicted"/>
<evidence type="ECO:0000256" key="1">
    <source>
        <dbReference type="ARBA" id="ARBA00022574"/>
    </source>
</evidence>
<gene>
    <name evidence="4" type="ORF">Hyperionvirus1_182</name>
</gene>
<dbReference type="InterPro" id="IPR036322">
    <property type="entry name" value="WD40_repeat_dom_sf"/>
</dbReference>
<sequence length="351" mass="39401">MRIKRNWKIGNYAVIKLPGHTESINALSCNPHFIVSASKDKTIRVWHILSRSCLHVFRGHTGSVNTIHVDDTEIVSGSEDGTIRIWSIDTGNEKRCIPATDHTAGGIIFKLMCTPNRIICNGSPGQVLIWDRETGNLVKILLIPLALPISSIHAVDNNLAIAVANTIFLYDLTNIQSDLSPRLTLRHPNYEMHPAYGISNIVGHVTIFPKSEYILSYDGTYIHIFSMSDGTIVQTYIQNARTMFFLLRDNCAKNTIGKLVSETPDNKDSTGFDNLNLWCFLGPKFNYRDRIGFILSYHNINCKNTEVLAFVHRTNPDHALILHDYAARPPEIPTTIVKPVPRAKRSKCVIS</sequence>
<organism evidence="4">
    <name type="scientific">Hyperionvirus sp</name>
    <dbReference type="NCBI Taxonomy" id="2487770"/>
    <lineage>
        <taxon>Viruses</taxon>
        <taxon>Varidnaviria</taxon>
        <taxon>Bamfordvirae</taxon>
        <taxon>Nucleocytoviricota</taxon>
        <taxon>Megaviricetes</taxon>
        <taxon>Imitervirales</taxon>
        <taxon>Mimiviridae</taxon>
        <taxon>Klosneuvirinae</taxon>
    </lineage>
</organism>
<dbReference type="PROSITE" id="PS50294">
    <property type="entry name" value="WD_REPEATS_REGION"/>
    <property type="match status" value="2"/>
</dbReference>
<keyword evidence="3" id="KW-0833">Ubl conjugation pathway</keyword>
<dbReference type="InterPro" id="IPR020472">
    <property type="entry name" value="WD40_PAC1"/>
</dbReference>
<accession>A0A3G5A9U2</accession>
<evidence type="ECO:0000256" key="3">
    <source>
        <dbReference type="ARBA" id="ARBA00022786"/>
    </source>
</evidence>
<dbReference type="SUPFAM" id="SSF50978">
    <property type="entry name" value="WD40 repeat-like"/>
    <property type="match status" value="1"/>
</dbReference>